<accession>A0A0F4L918</accession>
<gene>
    <name evidence="2" type="ORF">JF75_19710</name>
</gene>
<dbReference type="Proteomes" id="UP000033612">
    <property type="component" value="Unassembled WGS sequence"/>
</dbReference>
<evidence type="ECO:0000313" key="3">
    <source>
        <dbReference type="Proteomes" id="UP000033612"/>
    </source>
</evidence>
<dbReference type="AlphaFoldDB" id="A0A0F4L918"/>
<organism evidence="2 3">
    <name type="scientific">Lactobacillus kimbladii</name>
    <dbReference type="NCBI Taxonomy" id="1218506"/>
    <lineage>
        <taxon>Bacteria</taxon>
        <taxon>Bacillati</taxon>
        <taxon>Bacillota</taxon>
        <taxon>Bacilli</taxon>
        <taxon>Lactobacillales</taxon>
        <taxon>Lactobacillaceae</taxon>
        <taxon>Lactobacillus</taxon>
    </lineage>
</organism>
<evidence type="ECO:0000256" key="1">
    <source>
        <dbReference type="SAM" id="Coils"/>
    </source>
</evidence>
<geneLocation type="plasmid" evidence="2">
    <name>pHma2p2</name>
</geneLocation>
<dbReference type="EMBL" id="JXLH01000040">
    <property type="protein sequence ID" value="KJY54066.1"/>
    <property type="molecule type" value="Genomic_DNA"/>
</dbReference>
<dbReference type="HOGENOM" id="CLU_1494450_0_0_9"/>
<reference evidence="2 3" key="1">
    <citation type="submission" date="2015-01" db="EMBL/GenBank/DDBJ databases">
        <title>Comparative genomics of the lactic acid bacteria isolated from the honey bee gut.</title>
        <authorList>
            <person name="Ellegaard K.M."/>
            <person name="Tamarit D."/>
            <person name="Javelind E."/>
            <person name="Olofsson T."/>
            <person name="Andersson S.G."/>
            <person name="Vasquez A."/>
        </authorList>
    </citation>
    <scope>NUCLEOTIDE SEQUENCE [LARGE SCALE GENOMIC DNA]</scope>
    <source>
        <strain evidence="2 3">Hma2</strain>
        <plasmid evidence="2">pHma2p2</plasmid>
    </source>
</reference>
<keyword evidence="2" id="KW-0614">Plasmid</keyword>
<evidence type="ECO:0000313" key="2">
    <source>
        <dbReference type="EMBL" id="KJY54066.1"/>
    </source>
</evidence>
<keyword evidence="1" id="KW-0175">Coiled coil</keyword>
<comment type="caution">
    <text evidence="2">The sequence shown here is derived from an EMBL/GenBank/DDBJ whole genome shotgun (WGS) entry which is preliminary data.</text>
</comment>
<protein>
    <submittedName>
        <fullName evidence="2">Uncharacterized protein</fullName>
    </submittedName>
</protein>
<name>A0A0F4L918_9LACO</name>
<proteinExistence type="predicted"/>
<dbReference type="RefSeq" id="WP_046333035.1">
    <property type="nucleotide sequence ID" value="NZ_JBHTBO010000029.1"/>
</dbReference>
<sequence>MSKTVKEIALALNRNKRELVREKQRVRDEIKRQHIETKKVKNRFVVSDIDANKIIEVLKKKNEDNSNKSQEFDDLNELVKKWRDQSDLLKKENERLNEENRRLNSKIEKYADDFKDLNDKQLQLNNQQQQLQARIIEQTKELKNSQEKLIEATQNSSKLEKKVERVTKASLWQRITKHFD</sequence>
<dbReference type="PATRIC" id="fig|1218506.3.peg.20"/>
<keyword evidence="3" id="KW-1185">Reference proteome</keyword>
<feature type="coiled-coil region" evidence="1">
    <location>
        <begin position="9"/>
        <end position="169"/>
    </location>
</feature>
<dbReference type="OrthoDB" id="9948548at2"/>
<dbReference type="Gene3D" id="1.20.5.340">
    <property type="match status" value="1"/>
</dbReference>